<dbReference type="PANTHER" id="PTHR11587">
    <property type="entry name" value="ARGININOSUCCINATE SYNTHASE"/>
    <property type="match status" value="1"/>
</dbReference>
<dbReference type="AlphaFoldDB" id="A0A803FTB0"/>
<dbReference type="NCBIfam" id="TIGR00032">
    <property type="entry name" value="argG"/>
    <property type="match status" value="1"/>
</dbReference>
<evidence type="ECO:0000256" key="9">
    <source>
        <dbReference type="HAMAP-Rule" id="MF_00005"/>
    </source>
</evidence>
<comment type="subcellular location">
    <subcellularLocation>
        <location evidence="9">Cytoplasm</location>
    </subcellularLocation>
</comment>
<feature type="domain" description="Arginosuccinate synthase C-terminal" evidence="11">
    <location>
        <begin position="180"/>
        <end position="397"/>
    </location>
</feature>
<dbReference type="Proteomes" id="UP000294455">
    <property type="component" value="Chromosome"/>
</dbReference>
<feature type="binding site" evidence="9">
    <location>
        <position position="40"/>
    </location>
    <ligand>
        <name>ATP</name>
        <dbReference type="ChEBI" id="CHEBI:30616"/>
    </ligand>
</feature>
<evidence type="ECO:0000256" key="6">
    <source>
        <dbReference type="ARBA" id="ARBA00022605"/>
    </source>
</evidence>
<dbReference type="SUPFAM" id="SSF52402">
    <property type="entry name" value="Adenine nucleotide alpha hydrolases-like"/>
    <property type="match status" value="1"/>
</dbReference>
<evidence type="ECO:0000259" key="10">
    <source>
        <dbReference type="Pfam" id="PF00764"/>
    </source>
</evidence>
<dbReference type="OrthoDB" id="9801641at2"/>
<dbReference type="RefSeq" id="WP_154049110.1">
    <property type="nucleotide sequence ID" value="NZ_LR217739.1"/>
</dbReference>
<dbReference type="GO" id="GO:0006526">
    <property type="term" value="P:L-arginine biosynthetic process"/>
    <property type="evidence" value="ECO:0007669"/>
    <property type="project" value="UniProtKB-UniRule"/>
</dbReference>
<evidence type="ECO:0000256" key="4">
    <source>
        <dbReference type="ARBA" id="ARBA00022571"/>
    </source>
</evidence>
<comment type="subunit">
    <text evidence="2 9">Homotetramer.</text>
</comment>
<proteinExistence type="inferred from homology"/>
<dbReference type="GO" id="GO:0000050">
    <property type="term" value="P:urea cycle"/>
    <property type="evidence" value="ECO:0007669"/>
    <property type="project" value="TreeGrafter"/>
</dbReference>
<dbReference type="InterPro" id="IPR048268">
    <property type="entry name" value="Arginosuc_syn_C"/>
</dbReference>
<feature type="binding site" evidence="9">
    <location>
        <position position="181"/>
    </location>
    <ligand>
        <name>L-citrulline</name>
        <dbReference type="ChEBI" id="CHEBI:57743"/>
    </ligand>
</feature>
<feature type="binding site" evidence="9">
    <location>
        <position position="132"/>
    </location>
    <ligand>
        <name>L-citrulline</name>
        <dbReference type="ChEBI" id="CHEBI:57743"/>
    </ligand>
</feature>
<dbReference type="FunFam" id="3.40.50.620:FF:000019">
    <property type="entry name" value="Argininosuccinate synthase"/>
    <property type="match status" value="1"/>
</dbReference>
<keyword evidence="4 9" id="KW-0055">Arginine biosynthesis</keyword>
<keyword evidence="7 9" id="KW-0547">Nucleotide-binding</keyword>
<evidence type="ECO:0000259" key="11">
    <source>
        <dbReference type="Pfam" id="PF20979"/>
    </source>
</evidence>
<dbReference type="EMBL" id="LR217739">
    <property type="protein sequence ID" value="VFP87830.1"/>
    <property type="molecule type" value="Genomic_DNA"/>
</dbReference>
<feature type="binding site" evidence="9">
    <location>
        <position position="128"/>
    </location>
    <ligand>
        <name>L-aspartate</name>
        <dbReference type="ChEBI" id="CHEBI:29991"/>
    </ligand>
</feature>
<comment type="catalytic activity">
    <reaction evidence="9">
        <text>L-citrulline + L-aspartate + ATP = 2-(N(omega)-L-arginino)succinate + AMP + diphosphate + H(+)</text>
        <dbReference type="Rhea" id="RHEA:10932"/>
        <dbReference type="ChEBI" id="CHEBI:15378"/>
        <dbReference type="ChEBI" id="CHEBI:29991"/>
        <dbReference type="ChEBI" id="CHEBI:30616"/>
        <dbReference type="ChEBI" id="CHEBI:33019"/>
        <dbReference type="ChEBI" id="CHEBI:57472"/>
        <dbReference type="ChEBI" id="CHEBI:57743"/>
        <dbReference type="ChEBI" id="CHEBI:456215"/>
        <dbReference type="EC" id="6.3.4.5"/>
    </reaction>
</comment>
<comment type="pathway">
    <text evidence="1 9">Amino-acid biosynthesis; L-arginine biosynthesis; L-arginine from L-ornithine and carbamoyl phosphate: step 2/3.</text>
</comment>
<organism evidence="12 13">
    <name type="scientific">Buchnera aphidicola</name>
    <name type="common">Cinara piceae</name>
    <dbReference type="NCBI Taxonomy" id="1660043"/>
    <lineage>
        <taxon>Bacteria</taxon>
        <taxon>Pseudomonadati</taxon>
        <taxon>Pseudomonadota</taxon>
        <taxon>Gammaproteobacteria</taxon>
        <taxon>Enterobacterales</taxon>
        <taxon>Erwiniaceae</taxon>
        <taxon>Buchnera</taxon>
    </lineage>
</organism>
<protein>
    <recommendedName>
        <fullName evidence="3 9">Argininosuccinate synthase</fullName>
        <ecNumber evidence="3 9">6.3.4.5</ecNumber>
    </recommendedName>
    <alternativeName>
        <fullName evidence="9">Citrulline--aspartate ligase</fullName>
    </alternativeName>
</protein>
<gene>
    <name evidence="9 12" type="primary">argG</name>
    <name evidence="12" type="ORF">BUCIPICE3303_032</name>
</gene>
<evidence type="ECO:0000313" key="13">
    <source>
        <dbReference type="Proteomes" id="UP000294455"/>
    </source>
</evidence>
<dbReference type="PANTHER" id="PTHR11587:SF2">
    <property type="entry name" value="ARGININOSUCCINATE SYNTHASE"/>
    <property type="match status" value="1"/>
</dbReference>
<feature type="domain" description="Arginosuccinate synthase-like N-terminal" evidence="10">
    <location>
        <begin position="10"/>
        <end position="170"/>
    </location>
</feature>
<keyword evidence="9" id="KW-0963">Cytoplasm</keyword>
<evidence type="ECO:0000256" key="7">
    <source>
        <dbReference type="ARBA" id="ARBA00022741"/>
    </source>
</evidence>
<evidence type="ECO:0000256" key="1">
    <source>
        <dbReference type="ARBA" id="ARBA00004967"/>
    </source>
</evidence>
<keyword evidence="6 9" id="KW-0028">Amino-acid biosynthesis</keyword>
<evidence type="ECO:0000313" key="12">
    <source>
        <dbReference type="EMBL" id="VFP87830.1"/>
    </source>
</evidence>
<evidence type="ECO:0000256" key="5">
    <source>
        <dbReference type="ARBA" id="ARBA00022598"/>
    </source>
</evidence>
<evidence type="ECO:0000256" key="2">
    <source>
        <dbReference type="ARBA" id="ARBA00011881"/>
    </source>
</evidence>
<dbReference type="InterPro" id="IPR024074">
    <property type="entry name" value="AS_cat/multimer_dom_body"/>
</dbReference>
<dbReference type="SUPFAM" id="SSF69864">
    <property type="entry name" value="Argininosuccinate synthetase, C-terminal domain"/>
    <property type="match status" value="1"/>
</dbReference>
<feature type="binding site" evidence="9">
    <location>
        <position position="278"/>
    </location>
    <ligand>
        <name>L-citrulline</name>
        <dbReference type="ChEBI" id="CHEBI:57743"/>
    </ligand>
</feature>
<feature type="binding site" evidence="9">
    <location>
        <position position="128"/>
    </location>
    <ligand>
        <name>L-citrulline</name>
        <dbReference type="ChEBI" id="CHEBI:57743"/>
    </ligand>
</feature>
<dbReference type="PROSITE" id="PS00565">
    <property type="entry name" value="ARGININOSUCCIN_SYN_2"/>
    <property type="match status" value="1"/>
</dbReference>
<name>A0A803FTB0_9GAMM</name>
<dbReference type="Gene3D" id="3.90.1260.10">
    <property type="entry name" value="Argininosuccinate synthetase, chain A, domain 2"/>
    <property type="match status" value="1"/>
</dbReference>
<feature type="binding site" evidence="9">
    <location>
        <position position="122"/>
    </location>
    <ligand>
        <name>ATP</name>
        <dbReference type="ChEBI" id="CHEBI:30616"/>
    </ligand>
</feature>
<feature type="binding site" evidence="9">
    <location>
        <position position="129"/>
    </location>
    <ligand>
        <name>L-aspartate</name>
        <dbReference type="ChEBI" id="CHEBI:29991"/>
    </ligand>
</feature>
<dbReference type="FunFam" id="3.90.1260.10:FF:000007">
    <property type="entry name" value="Argininosuccinate synthase"/>
    <property type="match status" value="1"/>
</dbReference>
<dbReference type="Gene3D" id="1.20.5.470">
    <property type="entry name" value="Single helix bin"/>
    <property type="match status" value="1"/>
</dbReference>
<dbReference type="PROSITE" id="PS00564">
    <property type="entry name" value="ARGININOSUCCIN_SYN_1"/>
    <property type="match status" value="1"/>
</dbReference>
<dbReference type="CDD" id="cd01999">
    <property type="entry name" value="ASS"/>
    <property type="match status" value="1"/>
</dbReference>
<dbReference type="GO" id="GO:0005524">
    <property type="term" value="F:ATP binding"/>
    <property type="evidence" value="ECO:0007669"/>
    <property type="project" value="UniProtKB-UniRule"/>
</dbReference>
<accession>A0A803FTB0</accession>
<dbReference type="InterPro" id="IPR023434">
    <property type="entry name" value="Arginosuc_synth_type_1_subfam"/>
</dbReference>
<dbReference type="InterPro" id="IPR018223">
    <property type="entry name" value="Arginosuc_synth_CS"/>
</dbReference>
<dbReference type="Gene3D" id="3.40.50.620">
    <property type="entry name" value="HUPs"/>
    <property type="match status" value="1"/>
</dbReference>
<feature type="binding site" evidence="9">
    <location>
        <begin position="13"/>
        <end position="21"/>
    </location>
    <ligand>
        <name>ATP</name>
        <dbReference type="ChEBI" id="CHEBI:30616"/>
    </ligand>
</feature>
<dbReference type="GO" id="GO:0004055">
    <property type="term" value="F:argininosuccinate synthase activity"/>
    <property type="evidence" value="ECO:0007669"/>
    <property type="project" value="UniProtKB-UniRule"/>
</dbReference>
<feature type="binding site" evidence="9">
    <location>
        <position position="266"/>
    </location>
    <ligand>
        <name>L-citrulline</name>
        <dbReference type="ChEBI" id="CHEBI:57743"/>
    </ligand>
</feature>
<comment type="similarity">
    <text evidence="9">Belongs to the argininosuccinate synthase family. Type 1 subfamily.</text>
</comment>
<keyword evidence="8 9" id="KW-0067">ATP-binding</keyword>
<dbReference type="NCBIfam" id="NF001770">
    <property type="entry name" value="PRK00509.1"/>
    <property type="match status" value="1"/>
</dbReference>
<dbReference type="InterPro" id="IPR001518">
    <property type="entry name" value="Arginosuc_synth"/>
</dbReference>
<feature type="binding site" evidence="9">
    <location>
        <position position="124"/>
    </location>
    <ligand>
        <name>L-aspartate</name>
        <dbReference type="ChEBI" id="CHEBI:29991"/>
    </ligand>
</feature>
<dbReference type="InterPro" id="IPR048267">
    <property type="entry name" value="Arginosuc_syn_N"/>
</dbReference>
<dbReference type="GO" id="GO:0000053">
    <property type="term" value="P:argininosuccinate metabolic process"/>
    <property type="evidence" value="ECO:0007669"/>
    <property type="project" value="TreeGrafter"/>
</dbReference>
<dbReference type="UniPathway" id="UPA00068">
    <property type="reaction ID" value="UER00113"/>
</dbReference>
<sequence length="404" mass="45646">MKNGSIKNTIVLAYSGGLDTSAIIPWIKDNYKFNVVAFVADIGQSNVDLKVIREKAMMSGASDCYIADLKNDFVNHYIFPMLKIGAIYEGQYLLGTAIARPLIAKAQVDYAHKINAIGVSHGATGKGNDQVRFELAYAALDPSLIVIAPWREWKFKSREELLEYLCQKNIHTNVTQEKIYSRDENIFHVSTEGGVLENTWNAPNNDCWVWTTNPCDAPNQSEKIHLKVKKGCVVAVNHSFLNAYECLNILNKIGSKHSIGRVDIVENRLIGIKSRGCYETPGGTIIYHALRSLEQLIFDRDSMYWKNKIALDMSFIIYDGKWFTPIRKSLQKSSEILSNSISGEVIVELYKGSVNIIQKKSLNTLYSEEYATFSKDNVYSQLDAQGFIRLFSLSSRIRSLNRKK</sequence>
<keyword evidence="5 9" id="KW-0436">Ligase</keyword>
<dbReference type="HAMAP" id="MF_00005">
    <property type="entry name" value="Arg_succ_synth_type1"/>
    <property type="match status" value="1"/>
</dbReference>
<evidence type="ECO:0000256" key="3">
    <source>
        <dbReference type="ARBA" id="ARBA00012286"/>
    </source>
</evidence>
<dbReference type="GO" id="GO:0005737">
    <property type="term" value="C:cytoplasm"/>
    <property type="evidence" value="ECO:0007669"/>
    <property type="project" value="UniProtKB-SubCell"/>
</dbReference>
<dbReference type="Pfam" id="PF00764">
    <property type="entry name" value="Arginosuc_synth"/>
    <property type="match status" value="1"/>
</dbReference>
<reference evidence="12 13" key="1">
    <citation type="submission" date="2019-02" db="EMBL/GenBank/DDBJ databases">
        <authorList>
            <person name="Manzano-Marin A."/>
            <person name="Manzano-Marin A."/>
        </authorList>
    </citation>
    <scope>NUCLEOTIDE SEQUENCE [LARGE SCALE GENOMIC DNA]</scope>
    <source>
        <strain evidence="12 13">BuCipiceae</strain>
    </source>
</reference>
<dbReference type="EC" id="6.3.4.5" evidence="3 9"/>
<feature type="binding site" evidence="9">
    <location>
        <position position="92"/>
    </location>
    <ligand>
        <name>L-citrulline</name>
        <dbReference type="ChEBI" id="CHEBI:57743"/>
    </ligand>
</feature>
<comment type="caution">
    <text evidence="9">Lacks conserved residue(s) required for the propagation of feature annotation.</text>
</comment>
<feature type="binding site" evidence="9">
    <location>
        <position position="190"/>
    </location>
    <ligand>
        <name>L-citrulline</name>
        <dbReference type="ChEBI" id="CHEBI:57743"/>
    </ligand>
</feature>
<dbReference type="Pfam" id="PF20979">
    <property type="entry name" value="Arginosuc_syn_C"/>
    <property type="match status" value="1"/>
</dbReference>
<dbReference type="InterPro" id="IPR014729">
    <property type="entry name" value="Rossmann-like_a/b/a_fold"/>
</dbReference>
<evidence type="ECO:0000256" key="8">
    <source>
        <dbReference type="ARBA" id="ARBA00022840"/>
    </source>
</evidence>